<evidence type="ECO:0000313" key="1">
    <source>
        <dbReference type="EMBL" id="PRQ44631.1"/>
    </source>
</evidence>
<proteinExistence type="predicted"/>
<dbReference type="Proteomes" id="UP000238479">
    <property type="component" value="Chromosome 3"/>
</dbReference>
<gene>
    <name evidence="1" type="ORF">RchiOBHm_Chr3g0481341</name>
</gene>
<sequence>MSYYCGKEGIKTEKEEREIGFPIPAPPPPSFLPSFFSLLSFLSLSANRSHFFR</sequence>
<keyword evidence="2" id="KW-1185">Reference proteome</keyword>
<dbReference type="Gramene" id="PRQ44631">
    <property type="protein sequence ID" value="PRQ44631"/>
    <property type="gene ID" value="RchiOBHm_Chr3g0481341"/>
</dbReference>
<organism evidence="1 2">
    <name type="scientific">Rosa chinensis</name>
    <name type="common">China rose</name>
    <dbReference type="NCBI Taxonomy" id="74649"/>
    <lineage>
        <taxon>Eukaryota</taxon>
        <taxon>Viridiplantae</taxon>
        <taxon>Streptophyta</taxon>
        <taxon>Embryophyta</taxon>
        <taxon>Tracheophyta</taxon>
        <taxon>Spermatophyta</taxon>
        <taxon>Magnoliopsida</taxon>
        <taxon>eudicotyledons</taxon>
        <taxon>Gunneridae</taxon>
        <taxon>Pentapetalae</taxon>
        <taxon>rosids</taxon>
        <taxon>fabids</taxon>
        <taxon>Rosales</taxon>
        <taxon>Rosaceae</taxon>
        <taxon>Rosoideae</taxon>
        <taxon>Rosoideae incertae sedis</taxon>
        <taxon>Rosa</taxon>
    </lineage>
</organism>
<comment type="caution">
    <text evidence="1">The sequence shown here is derived from an EMBL/GenBank/DDBJ whole genome shotgun (WGS) entry which is preliminary data.</text>
</comment>
<name>A0A2P6RDX4_ROSCH</name>
<dbReference type="AlphaFoldDB" id="A0A2P6RDX4"/>
<reference evidence="1 2" key="1">
    <citation type="journal article" date="2018" name="Nat. Genet.">
        <title>The Rosa genome provides new insights in the design of modern roses.</title>
        <authorList>
            <person name="Bendahmane M."/>
        </authorList>
    </citation>
    <scope>NUCLEOTIDE SEQUENCE [LARGE SCALE GENOMIC DNA]</scope>
    <source>
        <strain evidence="2">cv. Old Blush</strain>
    </source>
</reference>
<evidence type="ECO:0000313" key="2">
    <source>
        <dbReference type="Proteomes" id="UP000238479"/>
    </source>
</evidence>
<dbReference type="EMBL" id="PDCK01000041">
    <property type="protein sequence ID" value="PRQ44631.1"/>
    <property type="molecule type" value="Genomic_DNA"/>
</dbReference>
<accession>A0A2P6RDX4</accession>
<protein>
    <submittedName>
        <fullName evidence="1">Uncharacterized protein</fullName>
    </submittedName>
</protein>